<dbReference type="Pfam" id="PF00168">
    <property type="entry name" value="C2"/>
    <property type="match status" value="1"/>
</dbReference>
<proteinExistence type="predicted"/>
<reference evidence="4" key="1">
    <citation type="submission" date="2023-05" db="EMBL/GenBank/DDBJ databases">
        <authorList>
            <person name="Huff M."/>
        </authorList>
    </citation>
    <scope>NUCLEOTIDE SEQUENCE</scope>
</reference>
<dbReference type="PANTHER" id="PTHR46502">
    <property type="entry name" value="C2 DOMAIN-CONTAINING"/>
    <property type="match status" value="1"/>
</dbReference>
<dbReference type="Proteomes" id="UP000834106">
    <property type="component" value="Chromosome 13"/>
</dbReference>
<protein>
    <recommendedName>
        <fullName evidence="3">C2 domain-containing protein</fullName>
    </recommendedName>
</protein>
<dbReference type="InterPro" id="IPR035892">
    <property type="entry name" value="C2_domain_sf"/>
</dbReference>
<keyword evidence="5" id="KW-1185">Reference proteome</keyword>
<keyword evidence="1" id="KW-0479">Metal-binding</keyword>
<evidence type="ECO:0000256" key="2">
    <source>
        <dbReference type="ARBA" id="ARBA00022837"/>
    </source>
</evidence>
<evidence type="ECO:0000313" key="5">
    <source>
        <dbReference type="Proteomes" id="UP000834106"/>
    </source>
</evidence>
<organism evidence="4 5">
    <name type="scientific">Fraxinus pennsylvanica</name>
    <dbReference type="NCBI Taxonomy" id="56036"/>
    <lineage>
        <taxon>Eukaryota</taxon>
        <taxon>Viridiplantae</taxon>
        <taxon>Streptophyta</taxon>
        <taxon>Embryophyta</taxon>
        <taxon>Tracheophyta</taxon>
        <taxon>Spermatophyta</taxon>
        <taxon>Magnoliopsida</taxon>
        <taxon>eudicotyledons</taxon>
        <taxon>Gunneridae</taxon>
        <taxon>Pentapetalae</taxon>
        <taxon>asterids</taxon>
        <taxon>lamiids</taxon>
        <taxon>Lamiales</taxon>
        <taxon>Oleaceae</taxon>
        <taxon>Oleeae</taxon>
        <taxon>Fraxinus</taxon>
    </lineage>
</organism>
<dbReference type="SUPFAM" id="SSF49562">
    <property type="entry name" value="C2 domain (Calcium/lipid-binding domain, CaLB)"/>
    <property type="match status" value="1"/>
</dbReference>
<dbReference type="PANTHER" id="PTHR46502:SF15">
    <property type="entry name" value="16 KDA PHLOEM PROTEIN 1"/>
    <property type="match status" value="1"/>
</dbReference>
<dbReference type="EMBL" id="OU503048">
    <property type="protein sequence ID" value="CAI9774899.1"/>
    <property type="molecule type" value="Genomic_DNA"/>
</dbReference>
<evidence type="ECO:0000256" key="1">
    <source>
        <dbReference type="ARBA" id="ARBA00022723"/>
    </source>
</evidence>
<sequence length="193" mass="22654">MEIGIMKVRLVSAKGLKRSHFLGGMDPYVVVQYRNQESKSSIAKGQGRNPKWNEKFKYSVDYPVADEQHKLVLKIMDHNTYSADDYLGEAKIYVTELIELGVEKGKAKLRPQKYRVVDTNLTYCGEIQVGIKFGVKKESVEEKYFKKSSRRYLDDEERTTKRIKLIRWSKKNEEEEEEKYVQAGIKKRNFLKM</sequence>
<dbReference type="GO" id="GO:0046872">
    <property type="term" value="F:metal ion binding"/>
    <property type="evidence" value="ECO:0007669"/>
    <property type="project" value="UniProtKB-KW"/>
</dbReference>
<dbReference type="Gene3D" id="2.60.40.150">
    <property type="entry name" value="C2 domain"/>
    <property type="match status" value="1"/>
</dbReference>
<dbReference type="AlphaFoldDB" id="A0AAD1ZSA5"/>
<accession>A0AAD1ZSA5</accession>
<dbReference type="InterPro" id="IPR000008">
    <property type="entry name" value="C2_dom"/>
</dbReference>
<name>A0AAD1ZSA5_9LAMI</name>
<dbReference type="PROSITE" id="PS50004">
    <property type="entry name" value="C2"/>
    <property type="match status" value="1"/>
</dbReference>
<keyword evidence="2" id="KW-0106">Calcium</keyword>
<evidence type="ECO:0000313" key="4">
    <source>
        <dbReference type="EMBL" id="CAI9774899.1"/>
    </source>
</evidence>
<gene>
    <name evidence="4" type="ORF">FPE_LOCUS22329</name>
</gene>
<feature type="domain" description="C2" evidence="3">
    <location>
        <begin position="1"/>
        <end position="107"/>
    </location>
</feature>
<dbReference type="SMART" id="SM00239">
    <property type="entry name" value="C2"/>
    <property type="match status" value="1"/>
</dbReference>
<evidence type="ECO:0000259" key="3">
    <source>
        <dbReference type="PROSITE" id="PS50004"/>
    </source>
</evidence>